<dbReference type="Gene3D" id="3.40.710.10">
    <property type="entry name" value="DD-peptidase/beta-lactamase superfamily"/>
    <property type="match status" value="1"/>
</dbReference>
<feature type="chain" id="PRO_5020765805" evidence="1">
    <location>
        <begin position="25"/>
        <end position="384"/>
    </location>
</feature>
<dbReference type="AlphaFoldDB" id="A0A4R4ZT04"/>
<reference evidence="3 4" key="1">
    <citation type="submission" date="2019-03" db="EMBL/GenBank/DDBJ databases">
        <title>Draft genome sequences of novel Actinobacteria.</title>
        <authorList>
            <person name="Sahin N."/>
            <person name="Ay H."/>
            <person name="Saygin H."/>
        </authorList>
    </citation>
    <scope>NUCLEOTIDE SEQUENCE [LARGE SCALE GENOMIC DNA]</scope>
    <source>
        <strain evidence="3 4">JCM 13523</strain>
    </source>
</reference>
<evidence type="ECO:0000259" key="2">
    <source>
        <dbReference type="Pfam" id="PF00144"/>
    </source>
</evidence>
<keyword evidence="1" id="KW-0732">Signal</keyword>
<gene>
    <name evidence="3" type="ORF">E1263_04720</name>
</gene>
<name>A0A4R4ZT04_9ACTN</name>
<evidence type="ECO:0000313" key="4">
    <source>
        <dbReference type="Proteomes" id="UP000295124"/>
    </source>
</evidence>
<feature type="domain" description="Beta-lactamase-related" evidence="2">
    <location>
        <begin position="34"/>
        <end position="344"/>
    </location>
</feature>
<dbReference type="PANTHER" id="PTHR46825:SF7">
    <property type="entry name" value="D-ALANYL-D-ALANINE CARBOXYPEPTIDASE"/>
    <property type="match status" value="1"/>
</dbReference>
<dbReference type="GO" id="GO:0016787">
    <property type="term" value="F:hydrolase activity"/>
    <property type="evidence" value="ECO:0007669"/>
    <property type="project" value="UniProtKB-KW"/>
</dbReference>
<sequence length="384" mass="41077">MRRILIPIALATALLAGSITPAAAVRSRPDLQQAAQAVVDAGFAGFQLRVRDGNHEWTGSAGVRKLGDPAKPATNGRFRVGSVSKTFVSVLVLQQVAAGKIKLDDPVAPRLPKLGLDPRITVRMLLQHTSGLYNYTGDLMPDGTFELGVDASGKAWVDTRYRSYRPEELVKFSLSKPPRFAPGTGWSYSNTNYTVAALLVEKLTGHSYAEALRRQIVRPLGLTGTVAPGTSLDIPGPHAHGYYRYQDGTEWKIADVTRQNPSLLTGAGDMISTTKDLQTFTSALQGGRLLPPALLAEMRKGDPRSGDFHYGLGLFSQDSCIGTLYYHNGAAPGGYAALVYSNADGTKTLTASITTGDAPIDPAAVFQPTLNKLLQSVFCSADQS</sequence>
<accession>A0A4R4ZT04</accession>
<evidence type="ECO:0000313" key="3">
    <source>
        <dbReference type="EMBL" id="TDD62183.1"/>
    </source>
</evidence>
<dbReference type="Proteomes" id="UP000295124">
    <property type="component" value="Unassembled WGS sequence"/>
</dbReference>
<dbReference type="InterPro" id="IPR012338">
    <property type="entry name" value="Beta-lactam/transpept-like"/>
</dbReference>
<dbReference type="OrthoDB" id="9809635at2"/>
<dbReference type="EMBL" id="SMKX01000008">
    <property type="protein sequence ID" value="TDD62183.1"/>
    <property type="molecule type" value="Genomic_DNA"/>
</dbReference>
<dbReference type="Pfam" id="PF00144">
    <property type="entry name" value="Beta-lactamase"/>
    <property type="match status" value="1"/>
</dbReference>
<dbReference type="InterPro" id="IPR050491">
    <property type="entry name" value="AmpC-like"/>
</dbReference>
<dbReference type="PANTHER" id="PTHR46825">
    <property type="entry name" value="D-ALANYL-D-ALANINE-CARBOXYPEPTIDASE/ENDOPEPTIDASE AMPH"/>
    <property type="match status" value="1"/>
</dbReference>
<dbReference type="InterPro" id="IPR001466">
    <property type="entry name" value="Beta-lactam-related"/>
</dbReference>
<feature type="signal peptide" evidence="1">
    <location>
        <begin position="1"/>
        <end position="24"/>
    </location>
</feature>
<comment type="caution">
    <text evidence="3">The sequence shown here is derived from an EMBL/GenBank/DDBJ whole genome shotgun (WGS) entry which is preliminary data.</text>
</comment>
<keyword evidence="4" id="KW-1185">Reference proteome</keyword>
<dbReference type="RefSeq" id="WP_132165733.1">
    <property type="nucleotide sequence ID" value="NZ_SMKX01000008.1"/>
</dbReference>
<evidence type="ECO:0000256" key="1">
    <source>
        <dbReference type="SAM" id="SignalP"/>
    </source>
</evidence>
<dbReference type="SUPFAM" id="SSF56601">
    <property type="entry name" value="beta-lactamase/transpeptidase-like"/>
    <property type="match status" value="1"/>
</dbReference>
<keyword evidence="3" id="KW-0378">Hydrolase</keyword>
<proteinExistence type="predicted"/>
<organism evidence="3 4">
    <name type="scientific">Kribbella antibiotica</name>
    <dbReference type="NCBI Taxonomy" id="190195"/>
    <lineage>
        <taxon>Bacteria</taxon>
        <taxon>Bacillati</taxon>
        <taxon>Actinomycetota</taxon>
        <taxon>Actinomycetes</taxon>
        <taxon>Propionibacteriales</taxon>
        <taxon>Kribbellaceae</taxon>
        <taxon>Kribbella</taxon>
    </lineage>
</organism>
<protein>
    <submittedName>
        <fullName evidence="3">Class A beta-lactamase-related serine hydrolase</fullName>
    </submittedName>
</protein>